<dbReference type="AlphaFoldDB" id="A0A381RQT2"/>
<feature type="domain" description="Alkyl hydroperoxide reductase subunit C/ Thiol specific antioxidant" evidence="1">
    <location>
        <begin position="2"/>
        <end position="65"/>
    </location>
</feature>
<proteinExistence type="predicted"/>
<dbReference type="InterPro" id="IPR000866">
    <property type="entry name" value="AhpC/TSA"/>
</dbReference>
<name>A0A381RQT2_9ZZZZ</name>
<dbReference type="SUPFAM" id="SSF52833">
    <property type="entry name" value="Thioredoxin-like"/>
    <property type="match status" value="1"/>
</dbReference>
<dbReference type="Gene3D" id="3.40.30.10">
    <property type="entry name" value="Glutaredoxin"/>
    <property type="match status" value="1"/>
</dbReference>
<protein>
    <recommendedName>
        <fullName evidence="1">Alkyl hydroperoxide reductase subunit C/ Thiol specific antioxidant domain-containing protein</fullName>
    </recommendedName>
</protein>
<dbReference type="Pfam" id="PF00578">
    <property type="entry name" value="AhpC-TSA"/>
    <property type="match status" value="1"/>
</dbReference>
<sequence length="84" mass="9678">MSADHVKAQKSFCEKKNFPFALLSDESKDTIKAYGAWGLKKFMGREYEGIYRYSYLIDENGTIEKVYSKVNTKTHAKDILSDLD</sequence>
<gene>
    <name evidence="2" type="ORF">METZ01_LOCUS47116</name>
</gene>
<dbReference type="EMBL" id="UINC01002218">
    <property type="protein sequence ID" value="SUZ94262.1"/>
    <property type="molecule type" value="Genomic_DNA"/>
</dbReference>
<organism evidence="2">
    <name type="scientific">marine metagenome</name>
    <dbReference type="NCBI Taxonomy" id="408172"/>
    <lineage>
        <taxon>unclassified sequences</taxon>
        <taxon>metagenomes</taxon>
        <taxon>ecological metagenomes</taxon>
    </lineage>
</organism>
<reference evidence="2" key="1">
    <citation type="submission" date="2018-05" db="EMBL/GenBank/DDBJ databases">
        <authorList>
            <person name="Lanie J.A."/>
            <person name="Ng W.-L."/>
            <person name="Kazmierczak K.M."/>
            <person name="Andrzejewski T.M."/>
            <person name="Davidsen T.M."/>
            <person name="Wayne K.J."/>
            <person name="Tettelin H."/>
            <person name="Glass J.I."/>
            <person name="Rusch D."/>
            <person name="Podicherti R."/>
            <person name="Tsui H.-C.T."/>
            <person name="Winkler M.E."/>
        </authorList>
    </citation>
    <scope>NUCLEOTIDE SEQUENCE</scope>
</reference>
<evidence type="ECO:0000313" key="2">
    <source>
        <dbReference type="EMBL" id="SUZ94262.1"/>
    </source>
</evidence>
<accession>A0A381RQT2</accession>
<dbReference type="InterPro" id="IPR036249">
    <property type="entry name" value="Thioredoxin-like_sf"/>
</dbReference>
<dbReference type="GO" id="GO:0016209">
    <property type="term" value="F:antioxidant activity"/>
    <property type="evidence" value="ECO:0007669"/>
    <property type="project" value="InterPro"/>
</dbReference>
<evidence type="ECO:0000259" key="1">
    <source>
        <dbReference type="Pfam" id="PF00578"/>
    </source>
</evidence>
<dbReference type="CDD" id="cd03017">
    <property type="entry name" value="PRX_BCP"/>
    <property type="match status" value="1"/>
</dbReference>
<dbReference type="GO" id="GO:0016491">
    <property type="term" value="F:oxidoreductase activity"/>
    <property type="evidence" value="ECO:0007669"/>
    <property type="project" value="InterPro"/>
</dbReference>